<feature type="transmembrane region" description="Helical" evidence="1">
    <location>
        <begin position="52"/>
        <end position="70"/>
    </location>
</feature>
<dbReference type="AlphaFoldDB" id="A0A8J8MSD2"/>
<accession>A0A8J8MSD2</accession>
<evidence type="ECO:0000256" key="1">
    <source>
        <dbReference type="SAM" id="Phobius"/>
    </source>
</evidence>
<dbReference type="Proteomes" id="UP000679284">
    <property type="component" value="Chromosome"/>
</dbReference>
<gene>
    <name evidence="2" type="ORF">GR316_04175</name>
</gene>
<protein>
    <submittedName>
        <fullName evidence="2">Uncharacterized protein</fullName>
    </submittedName>
</protein>
<dbReference type="EMBL" id="CP047289">
    <property type="protein sequence ID" value="QUS35539.1"/>
    <property type="molecule type" value="Genomic_DNA"/>
</dbReference>
<dbReference type="KEGG" id="fap:GR316_04175"/>
<organism evidence="2 3">
    <name type="scientific">Falsirhodobacter algicola</name>
    <dbReference type="NCBI Taxonomy" id="2692330"/>
    <lineage>
        <taxon>Bacteria</taxon>
        <taxon>Pseudomonadati</taxon>
        <taxon>Pseudomonadota</taxon>
        <taxon>Alphaproteobacteria</taxon>
        <taxon>Rhodobacterales</taxon>
        <taxon>Paracoccaceae</taxon>
        <taxon>Falsirhodobacter</taxon>
    </lineage>
</organism>
<name>A0A8J8MSD2_9RHOB</name>
<keyword evidence="3" id="KW-1185">Reference proteome</keyword>
<evidence type="ECO:0000313" key="3">
    <source>
        <dbReference type="Proteomes" id="UP000679284"/>
    </source>
</evidence>
<dbReference type="RefSeq" id="WP_211784787.1">
    <property type="nucleotide sequence ID" value="NZ_CP047289.1"/>
</dbReference>
<keyword evidence="1" id="KW-1133">Transmembrane helix</keyword>
<keyword evidence="1" id="KW-0472">Membrane</keyword>
<keyword evidence="1" id="KW-0812">Transmembrane</keyword>
<evidence type="ECO:0000313" key="2">
    <source>
        <dbReference type="EMBL" id="QUS35539.1"/>
    </source>
</evidence>
<reference evidence="2" key="1">
    <citation type="submission" date="2020-01" db="EMBL/GenBank/DDBJ databases">
        <authorList>
            <person name="Yang Y."/>
            <person name="Kwon Y.M."/>
        </authorList>
    </citation>
    <scope>NUCLEOTIDE SEQUENCE</scope>
    <source>
        <strain evidence="2">PG104</strain>
    </source>
</reference>
<sequence length="71" mass="7480">MHWLVIIGAIVTLLGVGGLLRCVQLALAARREGLEGEALQARFRRLTLGNTIALGISALGLMMVITGLLLA</sequence>
<proteinExistence type="predicted"/>